<feature type="compositionally biased region" description="Basic residues" evidence="1">
    <location>
        <begin position="693"/>
        <end position="714"/>
    </location>
</feature>
<comment type="caution">
    <text evidence="3">The sequence shown here is derived from an EMBL/GenBank/DDBJ whole genome shotgun (WGS) entry which is preliminary data.</text>
</comment>
<feature type="compositionally biased region" description="Polar residues" evidence="1">
    <location>
        <begin position="1544"/>
        <end position="1553"/>
    </location>
</feature>
<feature type="compositionally biased region" description="Basic residues" evidence="1">
    <location>
        <begin position="85"/>
        <end position="103"/>
    </location>
</feature>
<feature type="compositionally biased region" description="Polar residues" evidence="1">
    <location>
        <begin position="155"/>
        <end position="175"/>
    </location>
</feature>
<feature type="compositionally biased region" description="Basic and acidic residues" evidence="1">
    <location>
        <begin position="920"/>
        <end position="942"/>
    </location>
</feature>
<dbReference type="SMART" id="SM00593">
    <property type="entry name" value="RUN"/>
    <property type="match status" value="1"/>
</dbReference>
<feature type="compositionally biased region" description="Basic and acidic residues" evidence="1">
    <location>
        <begin position="196"/>
        <end position="205"/>
    </location>
</feature>
<organism evidence="3 4">
    <name type="scientific">Orchesella dallaii</name>
    <dbReference type="NCBI Taxonomy" id="48710"/>
    <lineage>
        <taxon>Eukaryota</taxon>
        <taxon>Metazoa</taxon>
        <taxon>Ecdysozoa</taxon>
        <taxon>Arthropoda</taxon>
        <taxon>Hexapoda</taxon>
        <taxon>Collembola</taxon>
        <taxon>Entomobryomorpha</taxon>
        <taxon>Entomobryoidea</taxon>
        <taxon>Orchesellidae</taxon>
        <taxon>Orchesellinae</taxon>
        <taxon>Orchesella</taxon>
    </lineage>
</organism>
<feature type="compositionally biased region" description="Polar residues" evidence="1">
    <location>
        <begin position="754"/>
        <end position="774"/>
    </location>
</feature>
<dbReference type="CDD" id="cd17685">
    <property type="entry name" value="RUN_RUSC"/>
    <property type="match status" value="1"/>
</dbReference>
<feature type="region of interest" description="Disordered" evidence="1">
    <location>
        <begin position="625"/>
        <end position="728"/>
    </location>
</feature>
<feature type="compositionally biased region" description="Polar residues" evidence="1">
    <location>
        <begin position="1473"/>
        <end position="1488"/>
    </location>
</feature>
<dbReference type="InterPro" id="IPR047343">
    <property type="entry name" value="RUSC1_2"/>
</dbReference>
<dbReference type="InterPro" id="IPR037213">
    <property type="entry name" value="Run_dom_sf"/>
</dbReference>
<dbReference type="PROSITE" id="PS50826">
    <property type="entry name" value="RUN"/>
    <property type="match status" value="1"/>
</dbReference>
<dbReference type="Pfam" id="PF02759">
    <property type="entry name" value="RUN"/>
    <property type="match status" value="1"/>
</dbReference>
<feature type="compositionally biased region" description="Polar residues" evidence="1">
    <location>
        <begin position="564"/>
        <end position="578"/>
    </location>
</feature>
<feature type="region of interest" description="Disordered" evidence="1">
    <location>
        <begin position="743"/>
        <end position="810"/>
    </location>
</feature>
<feature type="region of interest" description="Disordered" evidence="1">
    <location>
        <begin position="918"/>
        <end position="981"/>
    </location>
</feature>
<evidence type="ECO:0000313" key="4">
    <source>
        <dbReference type="Proteomes" id="UP001642540"/>
    </source>
</evidence>
<feature type="region of interest" description="Disordered" evidence="1">
    <location>
        <begin position="1082"/>
        <end position="1158"/>
    </location>
</feature>
<dbReference type="PANTHER" id="PTHR15591:SF13">
    <property type="entry name" value="RUN DOMAIN-CONTAINING PROTEIN"/>
    <property type="match status" value="1"/>
</dbReference>
<feature type="region of interest" description="Disordered" evidence="1">
    <location>
        <begin position="155"/>
        <end position="252"/>
    </location>
</feature>
<feature type="domain" description="RUN" evidence="2">
    <location>
        <begin position="1302"/>
        <end position="1448"/>
    </location>
</feature>
<evidence type="ECO:0000256" key="1">
    <source>
        <dbReference type="SAM" id="MobiDB-lite"/>
    </source>
</evidence>
<feature type="region of interest" description="Disordered" evidence="1">
    <location>
        <begin position="1457"/>
        <end position="1727"/>
    </location>
</feature>
<feature type="compositionally biased region" description="Polar residues" evidence="1">
    <location>
        <begin position="666"/>
        <end position="683"/>
    </location>
</feature>
<keyword evidence="4" id="KW-1185">Reference proteome</keyword>
<feature type="compositionally biased region" description="Polar residues" evidence="1">
    <location>
        <begin position="1496"/>
        <end position="1522"/>
    </location>
</feature>
<dbReference type="EMBL" id="CAXLJM020000148">
    <property type="protein sequence ID" value="CAL8142480.1"/>
    <property type="molecule type" value="Genomic_DNA"/>
</dbReference>
<protein>
    <recommendedName>
        <fullName evidence="2">RUN domain-containing protein</fullName>
    </recommendedName>
</protein>
<dbReference type="Gene3D" id="1.20.58.900">
    <property type="match status" value="1"/>
</dbReference>
<reference evidence="3 4" key="1">
    <citation type="submission" date="2024-08" db="EMBL/GenBank/DDBJ databases">
        <authorList>
            <person name="Cucini C."/>
            <person name="Frati F."/>
        </authorList>
    </citation>
    <scope>NUCLEOTIDE SEQUENCE [LARGE SCALE GENOMIC DNA]</scope>
</reference>
<proteinExistence type="predicted"/>
<feature type="compositionally biased region" description="Low complexity" evidence="1">
    <location>
        <begin position="951"/>
        <end position="960"/>
    </location>
</feature>
<gene>
    <name evidence="3" type="ORF">ODALV1_LOCUS29061</name>
</gene>
<feature type="compositionally biased region" description="Polar residues" evidence="1">
    <location>
        <begin position="481"/>
        <end position="501"/>
    </location>
</feature>
<dbReference type="PANTHER" id="PTHR15591">
    <property type="entry name" value="RUN AND SH3 DOMAIN CONTAINING"/>
    <property type="match status" value="1"/>
</dbReference>
<feature type="compositionally biased region" description="Low complexity" evidence="1">
    <location>
        <begin position="530"/>
        <end position="562"/>
    </location>
</feature>
<sequence length="1727" mass="189165">MFILCWFLGAQIYSKSYKMFEKLSQSGYLGTSFVASTNQIDEFPQTLQEASSQPNAGFPIEPQDPVKVEESLETQKNPIIESTAQHHHHNKRFPHNNNNHHRQPNPSLKNYLNKKKSYWKDRSSSSTSLSPRSSPLSVSTCPNCNARILEKSTSPVWNKTTSSKSIRKQSSVTPSRNPPSIWFLHPLSMEPQESSSDLHRKRDNVEENDDDDDLPRDSLEDAQVRGAGAGGGRQPGAENYADDKEAEDDNGELSREDLLRFLLSNASGGRQYQFLQHQLQQQQQYHHHQQQQFYSGGGGSGPHFHREVSASSSLHGAVGGVGLEPIMDASYQDDFDDIHSDYQWFTESGFETDGVGCSEPAVGVPEYPVSLLGETSHHHGNSDFDATMAQIDIEDFHSEDILLRLPPLCASDLQDDDQNAQSMDMSICKSENLFSPMNENQEALPLSTFSTDSLDTRAGEILATCMTNRNNYTIAFQGMEESNTSSTYKTAPADTNSSSEIIENDPGMMTNWRQVTSNNSTGSQQRSIDNNNGSNESSTGGTGTPNNNSSNRTSWSNTTGGTLSKHSLMTQSCPHPPRNNNMTMITNNLGIFRTNPAAAIKLFDIQNVQTVQLAQIYQRHVVNRQRQQLGSGSSMTDSGSMNNNNSNNNNNPMMTSGTGSSLSSGRHNTPQILEESWNNNRNPTAMMPTTTPTHHHPTHPHHHHYSKYRSRKHSSTSTSSSSPTTTQLADAVRKLRSIEIQTSITLVTPPPSSKLYSNNETNEVGSNASAQRNNSQGSYHHHQQQHPSSHNAQSHHLSQQQQKSNQPPPVYICYPSYTLPDLRFLDQHRPKNPVILMPQRYKTSSGRMAGVHRTQTSMACPGTGGYGGGAPLHNVPKGRRPFSCNDIEELRCRDLSHVKDWPSLNFLLPKEYQAILAELKPPEKREQRDDSEKETADIKEESCSQNYPNVRSSSSTRQSSMDNNGAEYRDSAGDSGLGSGGGAAVAAAAAAAAGESPVILRRRLNGGNGRQNPTKRYSMNDAAGFLGQQVGIASNRNRNGLAEKFKRFSLQETLPEVAEITSEIAKNLEQLESLALTATSTNTATNNGQSINSLCGGENRNHHQQQHNQHQFEDIDESQNSTDNIPSFTGISSSEEESTSGDISNHHHKRVPTNTPKQTSFVDFDNHFQLRSHGFFDDGGAAAAARIIAHVAPLCPNSGNKGAAHSQKAPIDMALKQSLTDAVAAAVNQIQSVWETTQAMKNVATSGASGSGCGPSPSSADNKSRLTPTSDTAAMTPTITGLAACLASPHKSLYQSIMSQTPAGKTVLETLCPALYSLLSDGLCPFLDTIFGRVPNTVWRVVEASIQYGPTAQSLNELVLRINSEELLAEGPMKFNAFVCGLLNLRNLGSWLTFLRTKERLLRTHYEPDAFMFLCNTTTRFLYDQMLVNMHLLSKTPFPAFQLDIFHETKLLHQSMNPVTPTKSLPASLPVSRKNSVKGSSRYNANGAGSTGGTPRKSTSADARPVKTQSKNSKYHANQLKKSQMKRSFSDERPKTTRVAPSTIPKSKTAQNITHDRNQHHHHPASGLPGPTSTFNTRLLSRFPSRPKLSNYRGDHAGGSGSHDDDGREKGMSEPTKAQRPKSFDGSHLTNVASGGGVVTHLPKGLSPDSNKDTERFRRLQMQWELLSSDESRKGSSPGQSHTSSNTSNTTGPSLAGSKIPRPINSPTRANIVAHLGNVRPSTASKR</sequence>
<feature type="compositionally biased region" description="Low complexity" evidence="1">
    <location>
        <begin position="1681"/>
        <end position="1691"/>
    </location>
</feature>
<feature type="compositionally biased region" description="Basic and acidic residues" evidence="1">
    <location>
        <begin position="1602"/>
        <end position="1612"/>
    </location>
</feature>
<feature type="compositionally biased region" description="Low complexity" evidence="1">
    <location>
        <begin position="630"/>
        <end position="665"/>
    </location>
</feature>
<feature type="compositionally biased region" description="Low complexity" evidence="1">
    <location>
        <begin position="785"/>
        <end position="805"/>
    </location>
</feature>
<dbReference type="Proteomes" id="UP001642540">
    <property type="component" value="Unassembled WGS sequence"/>
</dbReference>
<name>A0ABP1S2L5_9HEXA</name>
<evidence type="ECO:0000313" key="3">
    <source>
        <dbReference type="EMBL" id="CAL8142480.1"/>
    </source>
</evidence>
<feature type="region of interest" description="Disordered" evidence="1">
    <location>
        <begin position="84"/>
        <end position="141"/>
    </location>
</feature>
<feature type="region of interest" description="Disordered" evidence="1">
    <location>
        <begin position="481"/>
        <end position="578"/>
    </location>
</feature>
<feature type="compositionally biased region" description="Low complexity" evidence="1">
    <location>
        <begin position="715"/>
        <end position="726"/>
    </location>
</feature>
<dbReference type="InterPro" id="IPR004012">
    <property type="entry name" value="Run_dom"/>
</dbReference>
<feature type="compositionally biased region" description="Low complexity" evidence="1">
    <location>
        <begin position="124"/>
        <end position="140"/>
    </location>
</feature>
<feature type="region of interest" description="Disordered" evidence="1">
    <location>
        <begin position="1244"/>
        <end position="1268"/>
    </location>
</feature>
<accession>A0ABP1S2L5</accession>
<evidence type="ECO:0000259" key="2">
    <source>
        <dbReference type="PROSITE" id="PS50826"/>
    </source>
</evidence>
<feature type="compositionally biased region" description="Polar residues" evidence="1">
    <location>
        <begin position="511"/>
        <end position="529"/>
    </location>
</feature>